<dbReference type="PANTHER" id="PTHR30346:SF0">
    <property type="entry name" value="HCA OPERON TRANSCRIPTIONAL ACTIVATOR HCAR"/>
    <property type="match status" value="1"/>
</dbReference>
<sequence length="311" mass="34334">MELRQLTYFVAVAEELHFGRAAERLHISGPSLSQQIINLERELGTKLLIRDRRHVELTPAGSEFLTDAREVLAAATRAFDRALNGDRELPLRLGYVSWLPPGIATMPNLRIRIDEWILPSHTQALRVAEGSLDLAIAWIEKPDAERLNLASDLLKYERLQAVMPGTHPTARHDAVPASEITVLVDIDEASWDSWNRYALAFAAASGASVLRIEDGGVTGPAFFEHVARLGRPVLQSPKRHAAPMPPTLTRRPVTSPAPLWAWDLLRRADDTRSLVMSATRMLVNGAFAAGWQTPPDETHWPAASRPGVGSP</sequence>
<organism evidence="6 7">
    <name type="scientific">Leifsonia tongyongensis</name>
    <dbReference type="NCBI Taxonomy" id="1268043"/>
    <lineage>
        <taxon>Bacteria</taxon>
        <taxon>Bacillati</taxon>
        <taxon>Actinomycetota</taxon>
        <taxon>Actinomycetes</taxon>
        <taxon>Micrococcales</taxon>
        <taxon>Microbacteriaceae</taxon>
        <taxon>Leifsonia</taxon>
    </lineage>
</organism>
<keyword evidence="7" id="KW-1185">Reference proteome</keyword>
<dbReference type="SUPFAM" id="SSF46785">
    <property type="entry name" value="Winged helix' DNA-binding domain"/>
    <property type="match status" value="1"/>
</dbReference>
<dbReference type="AlphaFoldDB" id="A0A6L9XTJ5"/>
<comment type="similarity">
    <text evidence="1">Belongs to the LysR transcriptional regulatory family.</text>
</comment>
<dbReference type="Gene3D" id="1.10.10.10">
    <property type="entry name" value="Winged helix-like DNA-binding domain superfamily/Winged helix DNA-binding domain"/>
    <property type="match status" value="1"/>
</dbReference>
<dbReference type="GO" id="GO:0003677">
    <property type="term" value="F:DNA binding"/>
    <property type="evidence" value="ECO:0007669"/>
    <property type="project" value="UniProtKB-KW"/>
</dbReference>
<dbReference type="PROSITE" id="PS50931">
    <property type="entry name" value="HTH_LYSR"/>
    <property type="match status" value="1"/>
</dbReference>
<accession>A0A6L9XTJ5</accession>
<dbReference type="Gene3D" id="3.40.190.290">
    <property type="match status" value="1"/>
</dbReference>
<dbReference type="GO" id="GO:0003700">
    <property type="term" value="F:DNA-binding transcription factor activity"/>
    <property type="evidence" value="ECO:0007669"/>
    <property type="project" value="InterPro"/>
</dbReference>
<evidence type="ECO:0000313" key="6">
    <source>
        <dbReference type="EMBL" id="NEN04308.1"/>
    </source>
</evidence>
<reference evidence="6 7" key="1">
    <citation type="journal article" date="2014" name="J. Microbiol.">
        <title>Diaminobutyricibacter tongyongensis gen. nov., sp. nov. and Homoserinibacter gongjuensis gen. nov., sp. nov. belong to the family Microbacteriaceae.</title>
        <authorList>
            <person name="Kim S.J."/>
            <person name="Ahn J.H."/>
            <person name="Weon H.Y."/>
            <person name="Hamada M."/>
            <person name="Suzuki K."/>
            <person name="Kwon S.W."/>
        </authorList>
    </citation>
    <scope>NUCLEOTIDE SEQUENCE [LARGE SCALE GENOMIC DNA]</scope>
    <source>
        <strain evidence="6 7">NBRC 108724</strain>
    </source>
</reference>
<evidence type="ECO:0000256" key="2">
    <source>
        <dbReference type="ARBA" id="ARBA00023015"/>
    </source>
</evidence>
<evidence type="ECO:0000256" key="4">
    <source>
        <dbReference type="ARBA" id="ARBA00023163"/>
    </source>
</evidence>
<keyword evidence="2" id="KW-0805">Transcription regulation</keyword>
<dbReference type="RefSeq" id="WP_163287454.1">
    <property type="nucleotide sequence ID" value="NZ_JAAGWY010000001.1"/>
</dbReference>
<keyword evidence="4" id="KW-0804">Transcription</keyword>
<evidence type="ECO:0000256" key="1">
    <source>
        <dbReference type="ARBA" id="ARBA00009437"/>
    </source>
</evidence>
<dbReference type="PANTHER" id="PTHR30346">
    <property type="entry name" value="TRANSCRIPTIONAL DUAL REGULATOR HCAR-RELATED"/>
    <property type="match status" value="1"/>
</dbReference>
<dbReference type="InterPro" id="IPR036390">
    <property type="entry name" value="WH_DNA-bd_sf"/>
</dbReference>
<dbReference type="InterPro" id="IPR000847">
    <property type="entry name" value="LysR_HTH_N"/>
</dbReference>
<evidence type="ECO:0000259" key="5">
    <source>
        <dbReference type="PROSITE" id="PS50931"/>
    </source>
</evidence>
<feature type="domain" description="HTH lysR-type" evidence="5">
    <location>
        <begin position="1"/>
        <end position="58"/>
    </location>
</feature>
<dbReference type="SUPFAM" id="SSF53850">
    <property type="entry name" value="Periplasmic binding protein-like II"/>
    <property type="match status" value="1"/>
</dbReference>
<dbReference type="Proteomes" id="UP000474967">
    <property type="component" value="Unassembled WGS sequence"/>
</dbReference>
<keyword evidence="3" id="KW-0238">DNA-binding</keyword>
<dbReference type="PRINTS" id="PR00039">
    <property type="entry name" value="HTHLYSR"/>
</dbReference>
<evidence type="ECO:0000313" key="7">
    <source>
        <dbReference type="Proteomes" id="UP000474967"/>
    </source>
</evidence>
<dbReference type="Pfam" id="PF00126">
    <property type="entry name" value="HTH_1"/>
    <property type="match status" value="1"/>
</dbReference>
<name>A0A6L9XTJ5_9MICO</name>
<dbReference type="InterPro" id="IPR036388">
    <property type="entry name" value="WH-like_DNA-bd_sf"/>
</dbReference>
<dbReference type="FunFam" id="1.10.10.10:FF:000001">
    <property type="entry name" value="LysR family transcriptional regulator"/>
    <property type="match status" value="1"/>
</dbReference>
<evidence type="ECO:0000256" key="3">
    <source>
        <dbReference type="ARBA" id="ARBA00023125"/>
    </source>
</evidence>
<comment type="caution">
    <text evidence="6">The sequence shown here is derived from an EMBL/GenBank/DDBJ whole genome shotgun (WGS) entry which is preliminary data.</text>
</comment>
<dbReference type="GO" id="GO:0032993">
    <property type="term" value="C:protein-DNA complex"/>
    <property type="evidence" value="ECO:0007669"/>
    <property type="project" value="TreeGrafter"/>
</dbReference>
<gene>
    <name evidence="6" type="ORF">G3T36_00325</name>
</gene>
<proteinExistence type="inferred from homology"/>
<protein>
    <submittedName>
        <fullName evidence="6">LysR family transcriptional regulator</fullName>
    </submittedName>
</protein>
<dbReference type="EMBL" id="JAAGWY010000001">
    <property type="protein sequence ID" value="NEN04308.1"/>
    <property type="molecule type" value="Genomic_DNA"/>
</dbReference>